<name>A0A8I3A5J3_9AGAM</name>
<evidence type="ECO:0000256" key="1">
    <source>
        <dbReference type="SAM" id="MobiDB-lite"/>
    </source>
</evidence>
<reference evidence="2" key="1">
    <citation type="submission" date="2021-03" db="EMBL/GenBank/DDBJ databases">
        <title>Evolutionary innovations through gain and loss of genes in the ectomycorrhizal Boletales.</title>
        <authorList>
            <person name="Wu G."/>
            <person name="Miyauchi S."/>
            <person name="Morin E."/>
            <person name="Yang Z.-L."/>
            <person name="Xu J."/>
            <person name="Martin F.M."/>
        </authorList>
    </citation>
    <scope>NUCLEOTIDE SEQUENCE</scope>
    <source>
        <strain evidence="2">BR01</strain>
    </source>
</reference>
<organism evidence="2 3">
    <name type="scientific">Boletus reticuloceps</name>
    <dbReference type="NCBI Taxonomy" id="495285"/>
    <lineage>
        <taxon>Eukaryota</taxon>
        <taxon>Fungi</taxon>
        <taxon>Dikarya</taxon>
        <taxon>Basidiomycota</taxon>
        <taxon>Agaricomycotina</taxon>
        <taxon>Agaricomycetes</taxon>
        <taxon>Agaricomycetidae</taxon>
        <taxon>Boletales</taxon>
        <taxon>Boletineae</taxon>
        <taxon>Boletaceae</taxon>
        <taxon>Boletoideae</taxon>
        <taxon>Boletus</taxon>
    </lineage>
</organism>
<keyword evidence="3" id="KW-1185">Reference proteome</keyword>
<feature type="compositionally biased region" description="Polar residues" evidence="1">
    <location>
        <begin position="62"/>
        <end position="75"/>
    </location>
</feature>
<dbReference type="Proteomes" id="UP000683000">
    <property type="component" value="Unassembled WGS sequence"/>
</dbReference>
<feature type="region of interest" description="Disordered" evidence="1">
    <location>
        <begin position="62"/>
        <end position="99"/>
    </location>
</feature>
<protein>
    <submittedName>
        <fullName evidence="2">Uncharacterized protein</fullName>
    </submittedName>
</protein>
<dbReference type="EMBL" id="JAGFBS010000039">
    <property type="protein sequence ID" value="KAG6371133.1"/>
    <property type="molecule type" value="Genomic_DNA"/>
</dbReference>
<evidence type="ECO:0000313" key="3">
    <source>
        <dbReference type="Proteomes" id="UP000683000"/>
    </source>
</evidence>
<accession>A0A8I3A5J3</accession>
<evidence type="ECO:0000313" key="2">
    <source>
        <dbReference type="EMBL" id="KAG6371133.1"/>
    </source>
</evidence>
<sequence>MADERTALTMTWLNSAIRSSQKCLTLINQVQIRQWALMDLTQKPAQQKPTLQFRELSKMQLSEGSENGFTATTKSPESETDLAGAGNLDAGTQWLDSDNSALEGDTDYICSERDSLAAEQEANLDIPYLLDLLSNKPVESP</sequence>
<gene>
    <name evidence="2" type="ORF">JVT61DRAFT_9896</name>
</gene>
<dbReference type="OrthoDB" id="3213974at2759"/>
<proteinExistence type="predicted"/>
<dbReference type="AlphaFoldDB" id="A0A8I3A5J3"/>
<comment type="caution">
    <text evidence="2">The sequence shown here is derived from an EMBL/GenBank/DDBJ whole genome shotgun (WGS) entry which is preliminary data.</text>
</comment>